<keyword evidence="4" id="KW-1185">Reference proteome</keyword>
<dbReference type="RefSeq" id="WP_073201266.1">
    <property type="nucleotide sequence ID" value="NZ_FRCZ01000002.1"/>
</dbReference>
<keyword evidence="1" id="KW-0812">Transmembrane</keyword>
<feature type="domain" description="YrhK" evidence="2">
    <location>
        <begin position="35"/>
        <end position="90"/>
    </location>
</feature>
<keyword evidence="1" id="KW-0472">Membrane</keyword>
<accession>A0A1M7N6G6</accession>
<proteinExistence type="predicted"/>
<dbReference type="OrthoDB" id="2135402at2"/>
<protein>
    <submittedName>
        <fullName evidence="3">YrhK-like protein</fullName>
    </submittedName>
</protein>
<evidence type="ECO:0000259" key="2">
    <source>
        <dbReference type="Pfam" id="PF14145"/>
    </source>
</evidence>
<reference evidence="3 4" key="1">
    <citation type="submission" date="2016-11" db="EMBL/GenBank/DDBJ databases">
        <authorList>
            <person name="Jaros S."/>
            <person name="Januszkiewicz K."/>
            <person name="Wedrychowicz H."/>
        </authorList>
    </citation>
    <scope>NUCLEOTIDE SEQUENCE [LARGE SCALE GENOMIC DNA]</scope>
    <source>
        <strain evidence="3 4">CGMCC 1.10681</strain>
    </source>
</reference>
<evidence type="ECO:0000256" key="1">
    <source>
        <dbReference type="SAM" id="Phobius"/>
    </source>
</evidence>
<dbReference type="AlphaFoldDB" id="A0A1M7N6G6"/>
<dbReference type="InterPro" id="IPR025424">
    <property type="entry name" value="YrhK_domain"/>
</dbReference>
<dbReference type="Proteomes" id="UP000184184">
    <property type="component" value="Unassembled WGS sequence"/>
</dbReference>
<evidence type="ECO:0000313" key="4">
    <source>
        <dbReference type="Proteomes" id="UP000184184"/>
    </source>
</evidence>
<keyword evidence="1" id="KW-1133">Transmembrane helix</keyword>
<dbReference type="EMBL" id="FRCZ01000002">
    <property type="protein sequence ID" value="SHM99175.1"/>
    <property type="molecule type" value="Genomic_DNA"/>
</dbReference>
<sequence>MTQVNKKHNDQSVRNHSREGYVNCQMKKHSRFYKHIYNVIYTVNDIIIAIWFIIGSILFYFESIKTYGVTLFVLASFQLLIKPTIRLIHEVRAKKHYGEEYDRKNANSY</sequence>
<evidence type="ECO:0000313" key="3">
    <source>
        <dbReference type="EMBL" id="SHM99175.1"/>
    </source>
</evidence>
<name>A0A1M7N6G6_9BACI</name>
<feature type="transmembrane region" description="Helical" evidence="1">
    <location>
        <begin position="36"/>
        <end position="61"/>
    </location>
</feature>
<gene>
    <name evidence="3" type="ORF">SAMN05216179_1546</name>
</gene>
<dbReference type="Pfam" id="PF14145">
    <property type="entry name" value="YrhK"/>
    <property type="match status" value="1"/>
</dbReference>
<feature type="transmembrane region" description="Helical" evidence="1">
    <location>
        <begin position="67"/>
        <end position="85"/>
    </location>
</feature>
<organism evidence="3 4">
    <name type="scientific">Gracilibacillus kekensis</name>
    <dbReference type="NCBI Taxonomy" id="1027249"/>
    <lineage>
        <taxon>Bacteria</taxon>
        <taxon>Bacillati</taxon>
        <taxon>Bacillota</taxon>
        <taxon>Bacilli</taxon>
        <taxon>Bacillales</taxon>
        <taxon>Bacillaceae</taxon>
        <taxon>Gracilibacillus</taxon>
    </lineage>
</organism>